<dbReference type="InterPro" id="IPR045584">
    <property type="entry name" value="Pilin-like"/>
</dbReference>
<protein>
    <submittedName>
        <fullName evidence="3">Type II secretion system protein</fullName>
    </submittedName>
</protein>
<dbReference type="Proteomes" id="UP001371218">
    <property type="component" value="Unassembled WGS sequence"/>
</dbReference>
<dbReference type="EMBL" id="JBBUTG010000001">
    <property type="protein sequence ID" value="MEK8029500.1"/>
    <property type="molecule type" value="Genomic_DNA"/>
</dbReference>
<dbReference type="Gene3D" id="3.30.700.10">
    <property type="entry name" value="Glycoprotein, Type 4 Pilin"/>
    <property type="match status" value="1"/>
</dbReference>
<dbReference type="InterPro" id="IPR012902">
    <property type="entry name" value="N_methyl_site"/>
</dbReference>
<feature type="transmembrane region" description="Helical" evidence="2">
    <location>
        <begin position="12"/>
        <end position="34"/>
    </location>
</feature>
<dbReference type="RefSeq" id="WP_341423836.1">
    <property type="nucleotide sequence ID" value="NZ_JBBUTG010000001.1"/>
</dbReference>
<accession>A0ABU9BHS3</accession>
<gene>
    <name evidence="3" type="ORF">AACH06_01590</name>
</gene>
<dbReference type="PROSITE" id="PS00409">
    <property type="entry name" value="PROKAR_NTER_METHYL"/>
    <property type="match status" value="1"/>
</dbReference>
<sequence length="292" mass="30765">MSRLPRRPRGFTLIELIMVIVIGSVLAATLAVFLRPAFDSWIALRNRSELSHQASSALRRMRDEVRLAVPNSIRSPGSQCIELVPTLTGARLRRGPDTVNDGTAPNASLPLDTSAATTQFDVLTSFSATPSVGDHVVIDNQNPGDIYSGTNRAAISAVAAPPNAAFGKHRLTVASTQFPAGYDGHRMVVVSNSQQAVFYVCEGADGTLDSSGNGKGVLARLSRYGFNSAYPTACPSAASGEVLASSVKSCRFIYDPAQGATQQSGFVSMQVEITRNSESASLVVGAHVANVP</sequence>
<evidence type="ECO:0000313" key="4">
    <source>
        <dbReference type="Proteomes" id="UP001371218"/>
    </source>
</evidence>
<dbReference type="Pfam" id="PF07963">
    <property type="entry name" value="N_methyl"/>
    <property type="match status" value="1"/>
</dbReference>
<evidence type="ECO:0000313" key="3">
    <source>
        <dbReference type="EMBL" id="MEK8029500.1"/>
    </source>
</evidence>
<keyword evidence="2" id="KW-1133">Transmembrane helix</keyword>
<reference evidence="3 4" key="1">
    <citation type="submission" date="2024-04" db="EMBL/GenBank/DDBJ databases">
        <title>Novel species of the genus Ideonella isolated from streams.</title>
        <authorList>
            <person name="Lu H."/>
        </authorList>
    </citation>
    <scope>NUCLEOTIDE SEQUENCE [LARGE SCALE GENOMIC DNA]</scope>
    <source>
        <strain evidence="3 4">DXS29W</strain>
    </source>
</reference>
<proteinExistence type="predicted"/>
<organism evidence="3 4">
    <name type="scientific">Ideonella lacteola</name>
    <dbReference type="NCBI Taxonomy" id="2984193"/>
    <lineage>
        <taxon>Bacteria</taxon>
        <taxon>Pseudomonadati</taxon>
        <taxon>Pseudomonadota</taxon>
        <taxon>Betaproteobacteria</taxon>
        <taxon>Burkholderiales</taxon>
        <taxon>Sphaerotilaceae</taxon>
        <taxon>Ideonella</taxon>
    </lineage>
</organism>
<evidence type="ECO:0000256" key="2">
    <source>
        <dbReference type="SAM" id="Phobius"/>
    </source>
</evidence>
<keyword evidence="2" id="KW-0472">Membrane</keyword>
<dbReference type="NCBIfam" id="TIGR02532">
    <property type="entry name" value="IV_pilin_GFxxxE"/>
    <property type="match status" value="1"/>
</dbReference>
<evidence type="ECO:0000256" key="1">
    <source>
        <dbReference type="SAM" id="MobiDB-lite"/>
    </source>
</evidence>
<keyword evidence="2" id="KW-0812">Transmembrane</keyword>
<dbReference type="SUPFAM" id="SSF54523">
    <property type="entry name" value="Pili subunits"/>
    <property type="match status" value="1"/>
</dbReference>
<keyword evidence="4" id="KW-1185">Reference proteome</keyword>
<feature type="region of interest" description="Disordered" evidence="1">
    <location>
        <begin position="92"/>
        <end position="111"/>
    </location>
</feature>
<name>A0ABU9BHS3_9BURK</name>
<comment type="caution">
    <text evidence="3">The sequence shown here is derived from an EMBL/GenBank/DDBJ whole genome shotgun (WGS) entry which is preliminary data.</text>
</comment>